<evidence type="ECO:0000313" key="5">
    <source>
        <dbReference type="EMBL" id="VDK47899.1"/>
    </source>
</evidence>
<dbReference type="EMBL" id="UYRS01020091">
    <property type="protein sequence ID" value="VDK47899.1"/>
    <property type="molecule type" value="Genomic_DNA"/>
</dbReference>
<gene>
    <name evidence="5" type="ORF">TASK_LOCUS10042</name>
</gene>
<dbReference type="CDD" id="cd00303">
    <property type="entry name" value="retropepsin_like"/>
    <property type="match status" value="1"/>
</dbReference>
<dbReference type="OrthoDB" id="6137576at2759"/>
<dbReference type="WBParaSite" id="TASK_0001004101-mRNA-1">
    <property type="protein sequence ID" value="TASK_0001004101-mRNA-1"/>
    <property type="gene ID" value="TASK_0001004101"/>
</dbReference>
<keyword evidence="6" id="KW-1185">Reference proteome</keyword>
<feature type="domain" description="DUF5726" evidence="4">
    <location>
        <begin position="14"/>
        <end position="75"/>
    </location>
</feature>
<keyword evidence="1" id="KW-0378">Hydrolase</keyword>
<organism evidence="7">
    <name type="scientific">Taenia asiatica</name>
    <name type="common">Asian tapeworm</name>
    <dbReference type="NCBI Taxonomy" id="60517"/>
    <lineage>
        <taxon>Eukaryota</taxon>
        <taxon>Metazoa</taxon>
        <taxon>Spiralia</taxon>
        <taxon>Lophotrochozoa</taxon>
        <taxon>Platyhelminthes</taxon>
        <taxon>Cestoda</taxon>
        <taxon>Eucestoda</taxon>
        <taxon>Cyclophyllidea</taxon>
        <taxon>Taeniidae</taxon>
        <taxon>Taenia</taxon>
    </lineage>
</organism>
<evidence type="ECO:0000313" key="7">
    <source>
        <dbReference type="WBParaSite" id="TASK_0001004101-mRNA-1"/>
    </source>
</evidence>
<evidence type="ECO:0000256" key="2">
    <source>
        <dbReference type="SAM" id="MobiDB-lite"/>
    </source>
</evidence>
<reference evidence="7" key="1">
    <citation type="submission" date="2017-02" db="UniProtKB">
        <authorList>
            <consortium name="WormBaseParasite"/>
        </authorList>
    </citation>
    <scope>IDENTIFICATION</scope>
</reference>
<dbReference type="SUPFAM" id="SSF50630">
    <property type="entry name" value="Acid proteases"/>
    <property type="match status" value="1"/>
</dbReference>
<dbReference type="Gene3D" id="2.40.70.10">
    <property type="entry name" value="Acid Proteases"/>
    <property type="match status" value="1"/>
</dbReference>
<feature type="compositionally biased region" description="Basic and acidic residues" evidence="2">
    <location>
        <begin position="387"/>
        <end position="398"/>
    </location>
</feature>
<reference evidence="5 6" key="2">
    <citation type="submission" date="2018-11" db="EMBL/GenBank/DDBJ databases">
        <authorList>
            <consortium name="Pathogen Informatics"/>
        </authorList>
    </citation>
    <scope>NUCLEOTIDE SEQUENCE [LARGE SCALE GENOMIC DNA]</scope>
</reference>
<dbReference type="Proteomes" id="UP000282613">
    <property type="component" value="Unassembled WGS sequence"/>
</dbReference>
<protein>
    <submittedName>
        <fullName evidence="7">RVP domain-containing protein</fullName>
    </submittedName>
</protein>
<proteinExistence type="predicted"/>
<name>A0A0R3WGP8_TAEAS</name>
<dbReference type="InterPro" id="IPR018061">
    <property type="entry name" value="Retropepsins"/>
</dbReference>
<sequence length="398" mass="44322">MLTCFDTKIATIRDKRVPLLLHALPHELFLSALKAGVTSDSDINYCCEILSQLAIDQRERSLAREFFHRHQKTNDLNQLVKAATKVRQELPLTSAPQTSHRRPNQPRPRWIPSRQTPRAGKTYFSLSCQPPNAPRPFLQALGKLEGCPCRFLLDSGAVKSLVNPEAFPDPFRKFRARSSSIKLLSAEGRKMKAIGETSLKITIGKESWTLQFVMCPELVCDAILGVDFRRKTGAILNFAEGTFTTQQHKAIKSVEPSLEKSADEICSALFEAADRSVGGPESAPNSFVILRTPLWAPRRCVSAPSKLNYVFKLVSGSNGIMPADYLVWRESERDCGPGRTISKVPASSISLPSSTQYDYEEGSGHIRPDQPSEICSTSLSECDSYEEPLKRETPMHDK</sequence>
<dbReference type="Pfam" id="PF18996">
    <property type="entry name" value="DUF5726"/>
    <property type="match status" value="1"/>
</dbReference>
<dbReference type="Pfam" id="PF00077">
    <property type="entry name" value="RVP"/>
    <property type="match status" value="1"/>
</dbReference>
<feature type="compositionally biased region" description="Polar residues" evidence="2">
    <location>
        <begin position="345"/>
        <end position="357"/>
    </location>
</feature>
<accession>A0A0R3WGP8</accession>
<dbReference type="InterPro" id="IPR021109">
    <property type="entry name" value="Peptidase_aspartic_dom_sf"/>
</dbReference>
<dbReference type="GO" id="GO:0016787">
    <property type="term" value="F:hydrolase activity"/>
    <property type="evidence" value="ECO:0007669"/>
    <property type="project" value="UniProtKB-KW"/>
</dbReference>
<evidence type="ECO:0000313" key="6">
    <source>
        <dbReference type="Proteomes" id="UP000282613"/>
    </source>
</evidence>
<evidence type="ECO:0000259" key="3">
    <source>
        <dbReference type="Pfam" id="PF00077"/>
    </source>
</evidence>
<dbReference type="InterPro" id="IPR043784">
    <property type="entry name" value="DUF5726"/>
</dbReference>
<evidence type="ECO:0000256" key="1">
    <source>
        <dbReference type="ARBA" id="ARBA00022801"/>
    </source>
</evidence>
<evidence type="ECO:0000259" key="4">
    <source>
        <dbReference type="Pfam" id="PF18996"/>
    </source>
</evidence>
<feature type="region of interest" description="Disordered" evidence="2">
    <location>
        <begin position="90"/>
        <end position="116"/>
    </location>
</feature>
<feature type="domain" description="Retropepsins" evidence="3">
    <location>
        <begin position="143"/>
        <end position="236"/>
    </location>
</feature>
<feature type="region of interest" description="Disordered" evidence="2">
    <location>
        <begin position="338"/>
        <end position="398"/>
    </location>
</feature>
<dbReference type="AlphaFoldDB" id="A0A0R3WGP8"/>